<evidence type="ECO:0000313" key="1">
    <source>
        <dbReference type="EMBL" id="CAI9285075.1"/>
    </source>
</evidence>
<name>A0AA35Z3A9_LACSI</name>
<accession>A0AA35Z3A9</accession>
<reference evidence="1" key="1">
    <citation type="submission" date="2023-04" db="EMBL/GenBank/DDBJ databases">
        <authorList>
            <person name="Vijverberg K."/>
            <person name="Xiong W."/>
            <person name="Schranz E."/>
        </authorList>
    </citation>
    <scope>NUCLEOTIDE SEQUENCE</scope>
</reference>
<dbReference type="EMBL" id="OX465081">
    <property type="protein sequence ID" value="CAI9285075.1"/>
    <property type="molecule type" value="Genomic_DNA"/>
</dbReference>
<keyword evidence="2" id="KW-1185">Reference proteome</keyword>
<organism evidence="1 2">
    <name type="scientific">Lactuca saligna</name>
    <name type="common">Willowleaf lettuce</name>
    <dbReference type="NCBI Taxonomy" id="75948"/>
    <lineage>
        <taxon>Eukaryota</taxon>
        <taxon>Viridiplantae</taxon>
        <taxon>Streptophyta</taxon>
        <taxon>Embryophyta</taxon>
        <taxon>Tracheophyta</taxon>
        <taxon>Spermatophyta</taxon>
        <taxon>Magnoliopsida</taxon>
        <taxon>eudicotyledons</taxon>
        <taxon>Gunneridae</taxon>
        <taxon>Pentapetalae</taxon>
        <taxon>asterids</taxon>
        <taxon>campanulids</taxon>
        <taxon>Asterales</taxon>
        <taxon>Asteraceae</taxon>
        <taxon>Cichorioideae</taxon>
        <taxon>Cichorieae</taxon>
        <taxon>Lactucinae</taxon>
        <taxon>Lactuca</taxon>
    </lineage>
</organism>
<protein>
    <submittedName>
        <fullName evidence="1">Uncharacterized protein</fullName>
    </submittedName>
</protein>
<proteinExistence type="predicted"/>
<gene>
    <name evidence="1" type="ORF">LSALG_LOCUS24564</name>
</gene>
<dbReference type="AlphaFoldDB" id="A0AA35Z3A9"/>
<dbReference type="Proteomes" id="UP001177003">
    <property type="component" value="Chromosome 5"/>
</dbReference>
<sequence>MNFIQRSISFCSLSSQSEISLPNTTVPLEIVVTKLVSEEVPISNIVANISDTGAHVSVSVVQTSQGTHTPAYFEPITSTFVSLPRFLQHILTATTSPTFNQILQQPITTLLQSQSTDPPKTNFDDETVRGGFRGTYDELQFDMDEEDIPDHIIEVDVMLKAQEARLLNTFSTLLGASESRTLQKVDCNDKNNELRIKSISSVFNEEVRDLRRVAKERQVLFVLDVKKDYASLNQKMDIIIDGVTKFVKLNEALSPQISQLSADESKNFMEITMLLNELNVIISKAGSSPGSTLIILEFLSQKFLLFESVLHKQLAPLSRILNLLPSNAPLAVTGVQRGRKETSRR</sequence>
<evidence type="ECO:0000313" key="2">
    <source>
        <dbReference type="Proteomes" id="UP001177003"/>
    </source>
</evidence>